<name>A1ZPX7_MICM2</name>
<evidence type="ECO:0000313" key="1">
    <source>
        <dbReference type="EMBL" id="EAY27632.1"/>
    </source>
</evidence>
<sequence>MVQQKQCSFMHTLIIYEPEPAQCLTFTKFCWQLSMVIKLKKLIKCQTF</sequence>
<gene>
    <name evidence="1" type="ORF">M23134_02879</name>
</gene>
<protein>
    <submittedName>
        <fullName evidence="1">Uncharacterized protein</fullName>
    </submittedName>
</protein>
<organism evidence="1 2">
    <name type="scientific">Microscilla marina ATCC 23134</name>
    <dbReference type="NCBI Taxonomy" id="313606"/>
    <lineage>
        <taxon>Bacteria</taxon>
        <taxon>Pseudomonadati</taxon>
        <taxon>Bacteroidota</taxon>
        <taxon>Cytophagia</taxon>
        <taxon>Cytophagales</taxon>
        <taxon>Microscillaceae</taxon>
        <taxon>Microscilla</taxon>
    </lineage>
</organism>
<comment type="caution">
    <text evidence="1">The sequence shown here is derived from an EMBL/GenBank/DDBJ whole genome shotgun (WGS) entry which is preliminary data.</text>
</comment>
<keyword evidence="2" id="KW-1185">Reference proteome</keyword>
<dbReference type="Proteomes" id="UP000004095">
    <property type="component" value="Unassembled WGS sequence"/>
</dbReference>
<accession>A1ZPX7</accession>
<evidence type="ECO:0000313" key="2">
    <source>
        <dbReference type="Proteomes" id="UP000004095"/>
    </source>
</evidence>
<dbReference type="EMBL" id="AAWS01000022">
    <property type="protein sequence ID" value="EAY27632.1"/>
    <property type="molecule type" value="Genomic_DNA"/>
</dbReference>
<reference evidence="1 2" key="1">
    <citation type="submission" date="2007-01" db="EMBL/GenBank/DDBJ databases">
        <authorList>
            <person name="Haygood M."/>
            <person name="Podell S."/>
            <person name="Anderson C."/>
            <person name="Hopkinson B."/>
            <person name="Roe K."/>
            <person name="Barbeau K."/>
            <person name="Gaasterland T."/>
            <person name="Ferriera S."/>
            <person name="Johnson J."/>
            <person name="Kravitz S."/>
            <person name="Beeson K."/>
            <person name="Sutton G."/>
            <person name="Rogers Y.-H."/>
            <person name="Friedman R."/>
            <person name="Frazier M."/>
            <person name="Venter J.C."/>
        </authorList>
    </citation>
    <scope>NUCLEOTIDE SEQUENCE [LARGE SCALE GENOMIC DNA]</scope>
    <source>
        <strain evidence="1 2">ATCC 23134</strain>
    </source>
</reference>
<proteinExistence type="predicted"/>
<dbReference type="AlphaFoldDB" id="A1ZPX7"/>